<dbReference type="AlphaFoldDB" id="A0A9W7IY88"/>
<keyword evidence="2" id="KW-1185">Reference proteome</keyword>
<accession>A0A9W7IY88</accession>
<comment type="caution">
    <text evidence="1">The sequence shown here is derived from an EMBL/GenBank/DDBJ whole genome shotgun (WGS) entry which is preliminary data.</text>
</comment>
<sequence>MASEVESSSSSKPFTNKTVSIRLDDSNYFLWKQQILFAVKNLALTDYIDGSLVVHPQIVFSEGGSRVSNPDYIRYRQEECPRFLALVFDWAFDSSFAR</sequence>
<dbReference type="Proteomes" id="UP001165190">
    <property type="component" value="Unassembled WGS sequence"/>
</dbReference>
<reference evidence="1" key="1">
    <citation type="submission" date="2023-05" db="EMBL/GenBank/DDBJ databases">
        <title>Genome and transcriptome analyses reveal genes involved in the formation of fine ridges on petal epidermal cells in Hibiscus trionum.</title>
        <authorList>
            <person name="Koshimizu S."/>
            <person name="Masuda S."/>
            <person name="Ishii T."/>
            <person name="Shirasu K."/>
            <person name="Hoshino A."/>
            <person name="Arita M."/>
        </authorList>
    </citation>
    <scope>NUCLEOTIDE SEQUENCE</scope>
    <source>
        <strain evidence="1">Hamamatsu line</strain>
    </source>
</reference>
<organism evidence="1 2">
    <name type="scientific">Hibiscus trionum</name>
    <name type="common">Flower of an hour</name>
    <dbReference type="NCBI Taxonomy" id="183268"/>
    <lineage>
        <taxon>Eukaryota</taxon>
        <taxon>Viridiplantae</taxon>
        <taxon>Streptophyta</taxon>
        <taxon>Embryophyta</taxon>
        <taxon>Tracheophyta</taxon>
        <taxon>Spermatophyta</taxon>
        <taxon>Magnoliopsida</taxon>
        <taxon>eudicotyledons</taxon>
        <taxon>Gunneridae</taxon>
        <taxon>Pentapetalae</taxon>
        <taxon>rosids</taxon>
        <taxon>malvids</taxon>
        <taxon>Malvales</taxon>
        <taxon>Malvaceae</taxon>
        <taxon>Malvoideae</taxon>
        <taxon>Hibiscus</taxon>
    </lineage>
</organism>
<name>A0A9W7IY88_HIBTR</name>
<evidence type="ECO:0008006" key="3">
    <source>
        <dbReference type="Google" id="ProtNLM"/>
    </source>
</evidence>
<dbReference type="OrthoDB" id="1845088at2759"/>
<protein>
    <recommendedName>
        <fullName evidence="3">Retrotransposon Copia-like N-terminal domain-containing protein</fullName>
    </recommendedName>
</protein>
<dbReference type="EMBL" id="BSYR01000038">
    <property type="protein sequence ID" value="GMJ04156.1"/>
    <property type="molecule type" value="Genomic_DNA"/>
</dbReference>
<evidence type="ECO:0000313" key="2">
    <source>
        <dbReference type="Proteomes" id="UP001165190"/>
    </source>
</evidence>
<proteinExistence type="predicted"/>
<evidence type="ECO:0000313" key="1">
    <source>
        <dbReference type="EMBL" id="GMJ04156.1"/>
    </source>
</evidence>
<gene>
    <name evidence="1" type="ORF">HRI_004084800</name>
</gene>